<dbReference type="GO" id="GO:0051287">
    <property type="term" value="F:NAD binding"/>
    <property type="evidence" value="ECO:0007669"/>
    <property type="project" value="InterPro"/>
</dbReference>
<dbReference type="EMBL" id="JAAIUV010000001">
    <property type="protein sequence ID" value="NEX77499.1"/>
    <property type="molecule type" value="Genomic_DNA"/>
</dbReference>
<feature type="binding site" evidence="10">
    <location>
        <position position="341"/>
    </location>
    <ligand>
        <name>NAD(+)</name>
        <dbReference type="ChEBI" id="CHEBI:57540"/>
    </ligand>
</feature>
<comment type="caution">
    <text evidence="12">The sequence shown here is derived from an EMBL/GenBank/DDBJ whole genome shotgun (WGS) entry which is preliminary data.</text>
</comment>
<comment type="catalytic activity">
    <reaction evidence="6 7">
        <text>UDP-alpha-D-glucose + 2 NAD(+) + H2O = UDP-alpha-D-glucuronate + 2 NADH + 3 H(+)</text>
        <dbReference type="Rhea" id="RHEA:23596"/>
        <dbReference type="ChEBI" id="CHEBI:15377"/>
        <dbReference type="ChEBI" id="CHEBI:15378"/>
        <dbReference type="ChEBI" id="CHEBI:57540"/>
        <dbReference type="ChEBI" id="CHEBI:57945"/>
        <dbReference type="ChEBI" id="CHEBI:58052"/>
        <dbReference type="ChEBI" id="CHEBI:58885"/>
        <dbReference type="EC" id="1.1.1.22"/>
    </reaction>
</comment>
<dbReference type="Proteomes" id="UP000481621">
    <property type="component" value="Unassembled WGS sequence"/>
</dbReference>
<dbReference type="PANTHER" id="PTHR43750:SF3">
    <property type="entry name" value="UDP-GLUCOSE 6-DEHYDROGENASE TUAD"/>
    <property type="match status" value="1"/>
</dbReference>
<dbReference type="AlphaFoldDB" id="A0A6B3TMG2"/>
<evidence type="ECO:0000256" key="3">
    <source>
        <dbReference type="ARBA" id="ARBA00012954"/>
    </source>
</evidence>
<dbReference type="NCBIfam" id="TIGR03026">
    <property type="entry name" value="NDP-sugDHase"/>
    <property type="match status" value="1"/>
</dbReference>
<sequence length="444" mass="48954">MILLPLVHQGGSVVKILVIGTGYVGTTTSLIFCEKGHQVTGLDLDDRKIQALTSGKLHFYEPGLEELLTKHITNKNISFTTDTETAIKENDVIFICVGTPMGKEGSADLTFVKNVAESIGRYMNRYKVVVTKSTVPVGTAEKVTNWIIKNQPTPISFDVVSNPEFLREGSALYDALYPDRIVIGTTSEKARTIMEELYKDFQCPVVQTNPKASEMIKYAANSFLAMKISYINELARLCDRLGINVNDVSKGIGLDHRIGPLFLRAGMGYGGSCFPKDVNALLQTAKENGQLLSILDSVVKVNASQPLYFMEKIQQALGGDLQGKTIAVLGLSFKANTDDTRESPSLIIIENLLGDQVTVRAHDPVVHLDNSPLSEVVQQFETVAETVSGTDAVILCTDWEDYKSLNWGELKPLMKQPYIFDGRNMLDKREVESLGFHYIGIANH</sequence>
<dbReference type="InterPro" id="IPR001732">
    <property type="entry name" value="UDP-Glc/GDP-Man_DH_N"/>
</dbReference>
<evidence type="ECO:0000256" key="1">
    <source>
        <dbReference type="ARBA" id="ARBA00004701"/>
    </source>
</evidence>
<evidence type="ECO:0000313" key="13">
    <source>
        <dbReference type="Proteomes" id="UP000481621"/>
    </source>
</evidence>
<dbReference type="InterPro" id="IPR036220">
    <property type="entry name" value="UDP-Glc/GDP-Man_DH_C_sf"/>
</dbReference>
<protein>
    <recommendedName>
        <fullName evidence="3 7">UDP-glucose 6-dehydrogenase</fullName>
        <ecNumber evidence="3 7">1.1.1.22</ecNumber>
    </recommendedName>
</protein>
<feature type="binding site" evidence="9">
    <location>
        <position position="270"/>
    </location>
    <ligand>
        <name>substrate</name>
    </ligand>
</feature>
<keyword evidence="5 7" id="KW-0520">NAD</keyword>
<dbReference type="InterPro" id="IPR036291">
    <property type="entry name" value="NAD(P)-bd_dom_sf"/>
</dbReference>
<evidence type="ECO:0000256" key="9">
    <source>
        <dbReference type="PIRSR" id="PIRSR500134-2"/>
    </source>
</evidence>
<dbReference type="Pfam" id="PF00984">
    <property type="entry name" value="UDPG_MGDP_dh"/>
    <property type="match status" value="1"/>
</dbReference>
<feature type="binding site" evidence="10">
    <location>
        <position position="99"/>
    </location>
    <ligand>
        <name>NAD(+)</name>
        <dbReference type="ChEBI" id="CHEBI:57540"/>
    </ligand>
</feature>
<evidence type="ECO:0000256" key="4">
    <source>
        <dbReference type="ARBA" id="ARBA00023002"/>
    </source>
</evidence>
<dbReference type="GO" id="GO:0006065">
    <property type="term" value="P:UDP-glucuronate biosynthetic process"/>
    <property type="evidence" value="ECO:0007669"/>
    <property type="project" value="UniProtKB-UniPathway"/>
</dbReference>
<evidence type="ECO:0000256" key="8">
    <source>
        <dbReference type="PIRSR" id="PIRSR500134-1"/>
    </source>
</evidence>
<dbReference type="EC" id="1.1.1.22" evidence="3 7"/>
<dbReference type="PIRSF" id="PIRSF000124">
    <property type="entry name" value="UDPglc_GDPman_dh"/>
    <property type="match status" value="1"/>
</dbReference>
<evidence type="ECO:0000256" key="6">
    <source>
        <dbReference type="ARBA" id="ARBA00047473"/>
    </source>
</evidence>
<proteinExistence type="inferred from homology"/>
<dbReference type="UniPathway" id="UPA00038">
    <property type="reaction ID" value="UER00491"/>
</dbReference>
<dbReference type="GO" id="GO:0003979">
    <property type="term" value="F:UDP-glucose 6-dehydrogenase activity"/>
    <property type="evidence" value="ECO:0007669"/>
    <property type="project" value="UniProtKB-EC"/>
</dbReference>
<dbReference type="Pfam" id="PF03721">
    <property type="entry name" value="UDPG_MGDP_dh_N"/>
    <property type="match status" value="1"/>
</dbReference>
<feature type="binding site" evidence="10">
    <location>
        <position position="43"/>
    </location>
    <ligand>
        <name>NAD(+)</name>
        <dbReference type="ChEBI" id="CHEBI:57540"/>
    </ligand>
</feature>
<organism evidence="12 13">
    <name type="scientific">Neobacillus thermocopriae</name>
    <dbReference type="NCBI Taxonomy" id="1215031"/>
    <lineage>
        <taxon>Bacteria</taxon>
        <taxon>Bacillati</taxon>
        <taxon>Bacillota</taxon>
        <taxon>Bacilli</taxon>
        <taxon>Bacillales</taxon>
        <taxon>Bacillaceae</taxon>
        <taxon>Neobacillus</taxon>
    </lineage>
</organism>
<name>A0A6B3TMG2_9BACI</name>
<dbReference type="InterPro" id="IPR014026">
    <property type="entry name" value="UDP-Glc/GDP-Man_DH_dimer"/>
</dbReference>
<dbReference type="InterPro" id="IPR014027">
    <property type="entry name" value="UDP-Glc/GDP-Man_DH_C"/>
</dbReference>
<feature type="binding site" evidence="10">
    <location>
        <position position="276"/>
    </location>
    <ligand>
        <name>NAD(+)</name>
        <dbReference type="ChEBI" id="CHEBI:57540"/>
    </ligand>
</feature>
<dbReference type="SUPFAM" id="SSF48179">
    <property type="entry name" value="6-phosphogluconate dehydrogenase C-terminal domain-like"/>
    <property type="match status" value="1"/>
</dbReference>
<keyword evidence="4 7" id="KW-0560">Oxidoreductase</keyword>
<feature type="binding site" evidence="10">
    <location>
        <position position="48"/>
    </location>
    <ligand>
        <name>NAD(+)</name>
        <dbReference type="ChEBI" id="CHEBI:57540"/>
    </ligand>
</feature>
<feature type="binding site" evidence="10">
    <location>
        <position position="168"/>
    </location>
    <ligand>
        <name>NAD(+)</name>
        <dbReference type="ChEBI" id="CHEBI:57540"/>
    </ligand>
</feature>
<keyword evidence="13" id="KW-1185">Reference proteome</keyword>
<feature type="binding site" evidence="9">
    <location>
        <begin position="262"/>
        <end position="266"/>
    </location>
    <ligand>
        <name>substrate</name>
    </ligand>
</feature>
<dbReference type="Gene3D" id="3.40.50.720">
    <property type="entry name" value="NAD(P)-binding Rossmann-like Domain"/>
    <property type="match status" value="2"/>
</dbReference>
<feature type="binding site" evidence="9">
    <location>
        <position position="334"/>
    </location>
    <ligand>
        <name>substrate</name>
    </ligand>
</feature>
<dbReference type="SUPFAM" id="SSF51735">
    <property type="entry name" value="NAD(P)-binding Rossmann-fold domains"/>
    <property type="match status" value="1"/>
</dbReference>
<dbReference type="InterPro" id="IPR028357">
    <property type="entry name" value="UDPglc_DH_bac"/>
</dbReference>
<evidence type="ECO:0000259" key="11">
    <source>
        <dbReference type="SMART" id="SM00984"/>
    </source>
</evidence>
<evidence type="ECO:0000256" key="2">
    <source>
        <dbReference type="ARBA" id="ARBA00006601"/>
    </source>
</evidence>
<dbReference type="SMART" id="SM00984">
    <property type="entry name" value="UDPG_MGDP_dh_C"/>
    <property type="match status" value="1"/>
</dbReference>
<comment type="similarity">
    <text evidence="2 7">Belongs to the UDP-glucose/GDP-mannose dehydrogenase family.</text>
</comment>
<dbReference type="InterPro" id="IPR017476">
    <property type="entry name" value="UDP-Glc/GDP-Man"/>
</dbReference>
<feature type="active site" description="Nucleophile" evidence="8">
    <location>
        <position position="273"/>
    </location>
</feature>
<feature type="binding site" evidence="9">
    <location>
        <position position="217"/>
    </location>
    <ligand>
        <name>substrate</name>
    </ligand>
</feature>
<dbReference type="PIRSF" id="PIRSF500134">
    <property type="entry name" value="UDPglc_DH_bac"/>
    <property type="match status" value="1"/>
</dbReference>
<dbReference type="InterPro" id="IPR008927">
    <property type="entry name" value="6-PGluconate_DH-like_C_sf"/>
</dbReference>
<evidence type="ECO:0000256" key="7">
    <source>
        <dbReference type="PIRNR" id="PIRNR000124"/>
    </source>
</evidence>
<reference evidence="12" key="1">
    <citation type="submission" date="2020-02" db="EMBL/GenBank/DDBJ databases">
        <title>Bacillus sedimentmangrovi sp. nov., isolated from sediment of the mangrove ecosystem.</title>
        <authorList>
            <person name="Liu G."/>
        </authorList>
    </citation>
    <scope>NUCLEOTIDE SEQUENCE [LARGE SCALE GENOMIC DNA]</scope>
    <source>
        <strain evidence="12">SgZ-7</strain>
    </source>
</reference>
<feature type="binding site" evidence="9">
    <location>
        <begin position="165"/>
        <end position="168"/>
    </location>
    <ligand>
        <name>substrate</name>
    </ligand>
</feature>
<comment type="pathway">
    <text evidence="1">Nucleotide-sugar biosynthesis; UDP-alpha-D-glucuronate biosynthesis; UDP-alpha-D-glucuronate from UDP-alpha-D-glucose: step 1/1.</text>
</comment>
<dbReference type="PANTHER" id="PTHR43750">
    <property type="entry name" value="UDP-GLUCOSE 6-DEHYDROGENASE TUAD"/>
    <property type="match status" value="1"/>
</dbReference>
<evidence type="ECO:0000256" key="10">
    <source>
        <dbReference type="PIRSR" id="PIRSR500134-3"/>
    </source>
</evidence>
<gene>
    <name evidence="12" type="ORF">G4Z05_01110</name>
</gene>
<feature type="domain" description="UDP-glucose/GDP-mannose dehydrogenase C-terminal" evidence="11">
    <location>
        <begin position="327"/>
        <end position="428"/>
    </location>
</feature>
<dbReference type="SUPFAM" id="SSF52413">
    <property type="entry name" value="UDP-glucose/GDP-mannose dehydrogenase C-terminal domain"/>
    <property type="match status" value="1"/>
</dbReference>
<feature type="binding site" evidence="10">
    <location>
        <position position="134"/>
    </location>
    <ligand>
        <name>NAD(+)</name>
        <dbReference type="ChEBI" id="CHEBI:57540"/>
    </ligand>
</feature>
<evidence type="ECO:0000313" key="12">
    <source>
        <dbReference type="EMBL" id="NEX77499.1"/>
    </source>
</evidence>
<dbReference type="GO" id="GO:0000271">
    <property type="term" value="P:polysaccharide biosynthetic process"/>
    <property type="evidence" value="ECO:0007669"/>
    <property type="project" value="InterPro"/>
</dbReference>
<dbReference type="Pfam" id="PF03720">
    <property type="entry name" value="UDPG_MGDP_dh_C"/>
    <property type="match status" value="1"/>
</dbReference>
<dbReference type="Gene3D" id="1.20.5.100">
    <property type="entry name" value="Cytochrome c1, transmembrane anchor, C-terminal"/>
    <property type="match status" value="1"/>
</dbReference>
<accession>A0A6B3TMG2</accession>
<evidence type="ECO:0000256" key="5">
    <source>
        <dbReference type="ARBA" id="ARBA00023027"/>
    </source>
</evidence>